<dbReference type="GO" id="GO:0000779">
    <property type="term" value="C:condensed chromosome, centromeric region"/>
    <property type="evidence" value="ECO:0007669"/>
    <property type="project" value="TreeGrafter"/>
</dbReference>
<organism evidence="1 2">
    <name type="scientific">Pleuronectes platessa</name>
    <name type="common">European plaice</name>
    <dbReference type="NCBI Taxonomy" id="8262"/>
    <lineage>
        <taxon>Eukaryota</taxon>
        <taxon>Metazoa</taxon>
        <taxon>Chordata</taxon>
        <taxon>Craniata</taxon>
        <taxon>Vertebrata</taxon>
        <taxon>Euteleostomi</taxon>
        <taxon>Actinopterygii</taxon>
        <taxon>Neopterygii</taxon>
        <taxon>Teleostei</taxon>
        <taxon>Neoteleostei</taxon>
        <taxon>Acanthomorphata</taxon>
        <taxon>Carangaria</taxon>
        <taxon>Pleuronectiformes</taxon>
        <taxon>Pleuronectoidei</taxon>
        <taxon>Pleuronectidae</taxon>
        <taxon>Pleuronectes</taxon>
    </lineage>
</organism>
<keyword evidence="2" id="KW-1185">Reference proteome</keyword>
<evidence type="ECO:0000313" key="1">
    <source>
        <dbReference type="EMBL" id="CAB1460542.1"/>
    </source>
</evidence>
<accession>A0A9N7W3Y0</accession>
<gene>
    <name evidence="1" type="ORF">PLEPLA_LOCUS48393</name>
</gene>
<dbReference type="AlphaFoldDB" id="A0A9N7W3Y0"/>
<sequence>MIVNPSGCAEDFVKWKGSLFFRFMVVLVDPVPVIASLCEYCLLHLLLKKNPEMFSQHFIECIFFFNSYTKHKSYNLFPQSESEKLQFSLKGVQYREKRFQIYRFLLEHFTDAQRFQITNKISQTVLACFVDEELPLDADGAVMLSETFNILSLKEMKLQAISAPPGIMAGGETEEENMATMAKAALQAAQKKVVSQAKDSEASLHHLGPKVFGRRGGHTELALCAVWAADLKIAPRKSKPSAGAAGLQSPPGHLLAHLRDGGVQHGGVPAEARRLHTAARPPGHERESTELLIRKLPFHRIQLARRIHGHRA</sequence>
<dbReference type="GO" id="GO:0000796">
    <property type="term" value="C:condensin complex"/>
    <property type="evidence" value="ECO:0007669"/>
    <property type="project" value="TreeGrafter"/>
</dbReference>
<dbReference type="GO" id="GO:0007076">
    <property type="term" value="P:mitotic chromosome condensation"/>
    <property type="evidence" value="ECO:0007669"/>
    <property type="project" value="InterPro"/>
</dbReference>
<dbReference type="GO" id="GO:0010032">
    <property type="term" value="P:meiotic chromosome condensation"/>
    <property type="evidence" value="ECO:0007669"/>
    <property type="project" value="TreeGrafter"/>
</dbReference>
<dbReference type="PANTHER" id="PTHR14222">
    <property type="entry name" value="CONDENSIN"/>
    <property type="match status" value="1"/>
</dbReference>
<reference evidence="1" key="1">
    <citation type="submission" date="2020-03" db="EMBL/GenBank/DDBJ databases">
        <authorList>
            <person name="Weist P."/>
        </authorList>
    </citation>
    <scope>NUCLEOTIDE SEQUENCE</scope>
</reference>
<dbReference type="GO" id="GO:0042393">
    <property type="term" value="F:histone binding"/>
    <property type="evidence" value="ECO:0007669"/>
    <property type="project" value="TreeGrafter"/>
</dbReference>
<proteinExistence type="predicted"/>
<dbReference type="InterPro" id="IPR026971">
    <property type="entry name" value="CND1/NCAPD3"/>
</dbReference>
<dbReference type="SUPFAM" id="SSF48371">
    <property type="entry name" value="ARM repeat"/>
    <property type="match status" value="1"/>
</dbReference>
<name>A0A9N7W3Y0_PLEPL</name>
<dbReference type="EMBL" id="CADEAL010004483">
    <property type="protein sequence ID" value="CAB1460542.1"/>
    <property type="molecule type" value="Genomic_DNA"/>
</dbReference>
<protein>
    <submittedName>
        <fullName evidence="1">Uncharacterized protein</fullName>
    </submittedName>
</protein>
<evidence type="ECO:0000313" key="2">
    <source>
        <dbReference type="Proteomes" id="UP001153269"/>
    </source>
</evidence>
<comment type="caution">
    <text evidence="1">The sequence shown here is derived from an EMBL/GenBank/DDBJ whole genome shotgun (WGS) entry which is preliminary data.</text>
</comment>
<dbReference type="PANTHER" id="PTHR14222:SF1">
    <property type="entry name" value="CONDENSIN-2 COMPLEX SUBUNIT D3"/>
    <property type="match status" value="1"/>
</dbReference>
<dbReference type="InterPro" id="IPR016024">
    <property type="entry name" value="ARM-type_fold"/>
</dbReference>
<dbReference type="Proteomes" id="UP001153269">
    <property type="component" value="Unassembled WGS sequence"/>
</dbReference>